<dbReference type="PROSITE" id="PS51257">
    <property type="entry name" value="PROKAR_LIPOPROTEIN"/>
    <property type="match status" value="1"/>
</dbReference>
<evidence type="ECO:0000313" key="4">
    <source>
        <dbReference type="Proteomes" id="UP000284868"/>
    </source>
</evidence>
<evidence type="ECO:0000313" key="3">
    <source>
        <dbReference type="EMBL" id="RHM04971.1"/>
    </source>
</evidence>
<accession>A0A415NWW0</accession>
<dbReference type="Pfam" id="PF20207">
    <property type="entry name" value="DUF6568"/>
    <property type="match status" value="1"/>
</dbReference>
<dbReference type="Proteomes" id="UP000284868">
    <property type="component" value="Unassembled WGS sequence"/>
</dbReference>
<reference evidence="2" key="2">
    <citation type="submission" date="2021-02" db="EMBL/GenBank/DDBJ databases">
        <title>Infant gut strain persistence is associated with maternal origin, phylogeny, and functional potential including surface adhesion and iron acquisition.</title>
        <authorList>
            <person name="Lou Y.C."/>
        </authorList>
    </citation>
    <scope>NUCLEOTIDE SEQUENCE</scope>
    <source>
        <strain evidence="2">L3_108_103G1_dasL3_108_103G1_concoct_2</strain>
    </source>
</reference>
<evidence type="ECO:0000313" key="2">
    <source>
        <dbReference type="EMBL" id="MBS4883871.1"/>
    </source>
</evidence>
<name>A0A415NWW0_9FIRM</name>
<gene>
    <name evidence="3" type="ORF">DWZ83_10650</name>
    <name evidence="2" type="ORF">KHZ85_03815</name>
</gene>
<keyword evidence="4" id="KW-1185">Reference proteome</keyword>
<dbReference type="Proteomes" id="UP000753219">
    <property type="component" value="Unassembled WGS sequence"/>
</dbReference>
<dbReference type="EMBL" id="QRPK01000121">
    <property type="protein sequence ID" value="RHM04971.1"/>
    <property type="molecule type" value="Genomic_DNA"/>
</dbReference>
<proteinExistence type="predicted"/>
<evidence type="ECO:0000256" key="1">
    <source>
        <dbReference type="SAM" id="SignalP"/>
    </source>
</evidence>
<reference evidence="3 4" key="1">
    <citation type="submission" date="2018-08" db="EMBL/GenBank/DDBJ databases">
        <title>A genome reference for cultivated species of the human gut microbiota.</title>
        <authorList>
            <person name="Zou Y."/>
            <person name="Xue W."/>
            <person name="Luo G."/>
        </authorList>
    </citation>
    <scope>NUCLEOTIDE SEQUENCE [LARGE SCALE GENOMIC DNA]</scope>
    <source>
        <strain evidence="3 4">AF35-6BH</strain>
    </source>
</reference>
<dbReference type="EMBL" id="JAGZMZ010000007">
    <property type="protein sequence ID" value="MBS4883871.1"/>
    <property type="molecule type" value="Genomic_DNA"/>
</dbReference>
<sequence length="147" mass="17117">MKKIVCIFACIMTLALGGCSSSYERDSTPGEVVRVTVDEMQSMIDKKESFAIVFTQTQCSHCIVFHEMLDEYLLYHNITLYEVVLDEAPKEERSENLKKIRKTFKELDSTPTLYYVKDGKIEEEILGLTEEDDFDDFVKEYKLDEKK</sequence>
<feature type="signal peptide" evidence="1">
    <location>
        <begin position="1"/>
        <end position="17"/>
    </location>
</feature>
<comment type="caution">
    <text evidence="3">The sequence shown here is derived from an EMBL/GenBank/DDBJ whole genome shotgun (WGS) entry which is preliminary data.</text>
</comment>
<dbReference type="OrthoDB" id="1642606at2"/>
<organism evidence="3 4">
    <name type="scientific">Amedibacillus dolichus</name>
    <dbReference type="NCBI Taxonomy" id="31971"/>
    <lineage>
        <taxon>Bacteria</taxon>
        <taxon>Bacillati</taxon>
        <taxon>Bacillota</taxon>
        <taxon>Erysipelotrichia</taxon>
        <taxon>Erysipelotrichales</taxon>
        <taxon>Erysipelotrichaceae</taxon>
        <taxon>Amedibacillus</taxon>
    </lineage>
</organism>
<dbReference type="SUPFAM" id="SSF52833">
    <property type="entry name" value="Thioredoxin-like"/>
    <property type="match status" value="1"/>
</dbReference>
<keyword evidence="1" id="KW-0732">Signal</keyword>
<dbReference type="Gene3D" id="3.40.30.10">
    <property type="entry name" value="Glutaredoxin"/>
    <property type="match status" value="1"/>
</dbReference>
<dbReference type="AlphaFoldDB" id="A0A415NWW0"/>
<feature type="chain" id="PRO_5044085652" evidence="1">
    <location>
        <begin position="18"/>
        <end position="147"/>
    </location>
</feature>
<dbReference type="InterPro" id="IPR046698">
    <property type="entry name" value="PedC-like"/>
</dbReference>
<dbReference type="RefSeq" id="WP_022419628.1">
    <property type="nucleotide sequence ID" value="NZ_CAJKGD010000039.1"/>
</dbReference>
<protein>
    <submittedName>
        <fullName evidence="3">Thioredoxin</fullName>
    </submittedName>
</protein>
<dbReference type="InterPro" id="IPR036249">
    <property type="entry name" value="Thioredoxin-like_sf"/>
</dbReference>